<feature type="region of interest" description="Disordered" evidence="1">
    <location>
        <begin position="209"/>
        <end position="246"/>
    </location>
</feature>
<dbReference type="AlphaFoldDB" id="A0A4Y8KQ88"/>
<feature type="transmembrane region" description="Helical" evidence="2">
    <location>
        <begin position="137"/>
        <end position="158"/>
    </location>
</feature>
<feature type="transmembrane region" description="Helical" evidence="2">
    <location>
        <begin position="38"/>
        <end position="62"/>
    </location>
</feature>
<evidence type="ECO:0000313" key="4">
    <source>
        <dbReference type="Proteomes" id="UP000298218"/>
    </source>
</evidence>
<keyword evidence="2" id="KW-1133">Transmembrane helix</keyword>
<reference evidence="3 4" key="1">
    <citation type="submission" date="2019-03" db="EMBL/GenBank/DDBJ databases">
        <title>Genomics of glacier-inhabiting Cryobacterium strains.</title>
        <authorList>
            <person name="Liu Q."/>
            <person name="Xin Y.-H."/>
        </authorList>
    </citation>
    <scope>NUCLEOTIDE SEQUENCE [LARGE SCALE GENOMIC DNA]</scope>
    <source>
        <strain evidence="3 4">CGMCC 1.4292</strain>
    </source>
</reference>
<dbReference type="OrthoDB" id="9809977at2"/>
<dbReference type="InterPro" id="IPR049713">
    <property type="entry name" value="Pr6Pr-like"/>
</dbReference>
<name>A0A4Y8KQ88_9MICO</name>
<evidence type="ECO:0000256" key="2">
    <source>
        <dbReference type="SAM" id="Phobius"/>
    </source>
</evidence>
<evidence type="ECO:0000256" key="1">
    <source>
        <dbReference type="SAM" id="MobiDB-lite"/>
    </source>
</evidence>
<keyword evidence="2" id="KW-0472">Membrane</keyword>
<feature type="compositionally biased region" description="Polar residues" evidence="1">
    <location>
        <begin position="209"/>
        <end position="226"/>
    </location>
</feature>
<dbReference type="EMBL" id="SOHQ01000019">
    <property type="protein sequence ID" value="TFD80024.1"/>
    <property type="molecule type" value="Genomic_DNA"/>
</dbReference>
<feature type="transmembrane region" description="Helical" evidence="2">
    <location>
        <begin position="178"/>
        <end position="197"/>
    </location>
</feature>
<feature type="transmembrane region" description="Helical" evidence="2">
    <location>
        <begin position="74"/>
        <end position="97"/>
    </location>
</feature>
<gene>
    <name evidence="3" type="ORF">E3T53_06390</name>
</gene>
<comment type="caution">
    <text evidence="3">The sequence shown here is derived from an EMBL/GenBank/DDBJ whole genome shotgun (WGS) entry which is preliminary data.</text>
</comment>
<dbReference type="NCBIfam" id="NF038065">
    <property type="entry name" value="Pr6Pr"/>
    <property type="match status" value="1"/>
</dbReference>
<proteinExistence type="predicted"/>
<dbReference type="RefSeq" id="WP_134172320.1">
    <property type="nucleotide sequence ID" value="NZ_SODI01000001.1"/>
</dbReference>
<organism evidence="3 4">
    <name type="scientific">Cryobacterium psychrophilum</name>
    <dbReference type="NCBI Taxonomy" id="41988"/>
    <lineage>
        <taxon>Bacteria</taxon>
        <taxon>Bacillati</taxon>
        <taxon>Actinomycetota</taxon>
        <taxon>Actinomycetes</taxon>
        <taxon>Micrococcales</taxon>
        <taxon>Microbacteriaceae</taxon>
        <taxon>Cryobacterium</taxon>
    </lineage>
</organism>
<sequence>MRRTFGVARLLLATVELVSLTGYFMYTLSVASFAIGNFFAYFTVLSAMTTVIVLVTAATIALRRPRDPAWLDMARVMITTYILVSGVVYAIIVWQAASVNYSIAVPWSSQILHFWIPAFVLIDWIVDPYKARVPWRYLAWVIVFPVIWLVGTLIRGDILGWYPYFFLDARQVSGPTETVLYCALIVVIITGIAAILVTATRIKWKPRTGTTSMSLTHPHAQPTSSPAPRPSAGQHKRHLKRSRTGT</sequence>
<feature type="transmembrane region" description="Helical" evidence="2">
    <location>
        <begin position="7"/>
        <end position="26"/>
    </location>
</feature>
<evidence type="ECO:0000313" key="3">
    <source>
        <dbReference type="EMBL" id="TFD80024.1"/>
    </source>
</evidence>
<protein>
    <submittedName>
        <fullName evidence="3">Uncharacterized protein</fullName>
    </submittedName>
</protein>
<dbReference type="Proteomes" id="UP000298218">
    <property type="component" value="Unassembled WGS sequence"/>
</dbReference>
<keyword evidence="2" id="KW-0812">Transmembrane</keyword>
<feature type="compositionally biased region" description="Basic residues" evidence="1">
    <location>
        <begin position="234"/>
        <end position="246"/>
    </location>
</feature>
<keyword evidence="4" id="KW-1185">Reference proteome</keyword>
<accession>A0A4Y8KQ88</accession>
<feature type="transmembrane region" description="Helical" evidence="2">
    <location>
        <begin position="103"/>
        <end position="125"/>
    </location>
</feature>